<dbReference type="NCBIfam" id="NF047321">
    <property type="entry name" value="SCO7613_CTERM"/>
    <property type="match status" value="1"/>
</dbReference>
<keyword evidence="2" id="KW-0472">Membrane</keyword>
<gene>
    <name evidence="3" type="ORF">FMM08_21150</name>
</gene>
<feature type="transmembrane region" description="Helical" evidence="2">
    <location>
        <begin position="508"/>
        <end position="525"/>
    </location>
</feature>
<feature type="transmembrane region" description="Helical" evidence="2">
    <location>
        <begin position="323"/>
        <end position="342"/>
    </location>
</feature>
<feature type="transmembrane region" description="Helical" evidence="2">
    <location>
        <begin position="484"/>
        <end position="503"/>
    </location>
</feature>
<keyword evidence="2" id="KW-0812">Transmembrane</keyword>
<organism evidence="3 4">
    <name type="scientific">Quadrisphaera setariae</name>
    <dbReference type="NCBI Taxonomy" id="2593304"/>
    <lineage>
        <taxon>Bacteria</taxon>
        <taxon>Bacillati</taxon>
        <taxon>Actinomycetota</taxon>
        <taxon>Actinomycetes</taxon>
        <taxon>Kineosporiales</taxon>
        <taxon>Kineosporiaceae</taxon>
        <taxon>Quadrisphaera</taxon>
    </lineage>
</organism>
<feature type="transmembrane region" description="Helical" evidence="2">
    <location>
        <begin position="727"/>
        <end position="747"/>
    </location>
</feature>
<comment type="caution">
    <text evidence="3">The sequence shown here is derived from an EMBL/GenBank/DDBJ whole genome shotgun (WGS) entry which is preliminary data.</text>
</comment>
<feature type="transmembrane region" description="Helical" evidence="2">
    <location>
        <begin position="601"/>
        <end position="621"/>
    </location>
</feature>
<sequence length="845" mass="83912">MPWGHPPARCRQPGREWANRVLTRGCGPRNEAPDLHRPSPRGSSTTPCWTTTTGGPRCQSGPVSDQVQHSPPPVPGCPRCSAPLVPGRPACTACGLRLVGQDAADLWELDQQLAVLQERRAGLLASLAGTPGTAPTAPPVPSAPVAVRVDADAPAAPEAVWAAPGAAGSEGPADPYGRPAAAPPTDLGPRAPRQRRLGAQQLLLVTGVALVAVAAIAFTAYVWGAIGALGQALVLLAVCAGAAAASRATARRDLGASAEALAVLSVVVLLVLLGAARGLDVLGLGGADADAYGLGALLAAVGACTAGAHWLRPAGRPRRPVAPAWAAVVLTAGVPTALTLAVDGELLTWAAAALTLAVLSAPASRLLSARAPGLGEVGLAVGGAHLVAAVLVLLAVDVGADAVEGRGPDASQPHLAALELALLALAAAWTASRAGRPVPGAEPAPATGPSALAGRPQLRRTAVVVAYGGVIGALVSLASAGGAFALLLLALGTSAVAAALLALRPQLLPWPVVAAALALAGGSLLSEPVVGSAQDTWWRPAAWGALALAALLAGARRPTATAPAEVWRDRDALPVPRAVWAASACLAALGGVLGAPSPLSGPVPVALALVLAVALLALSAGVRGAPEAVLASGWGLLSVTALLISDGGPVHASVPLGVAGLGALLRAAHPRRTAWVVPGVVLLSAAWWSEVGDLAPEDAGVEWWSLPPAVLALAVGVLVWQRHPGLGSWPVLGAGLVVGLLPSALLASVGSPDLLGPDPWRAAVVAVVAALVCAAGVRWSLQAPVAVGAAAALLVAVGQVGPYALQAPVWVGLFVAGAVVLVLAVRIEQARRDAARAVGWVRALR</sequence>
<feature type="transmembrane region" description="Helical" evidence="2">
    <location>
        <begin position="291"/>
        <end position="311"/>
    </location>
</feature>
<feature type="transmembrane region" description="Helical" evidence="2">
    <location>
        <begin position="650"/>
        <end position="667"/>
    </location>
</feature>
<feature type="transmembrane region" description="Helical" evidence="2">
    <location>
        <begin position="379"/>
        <end position="400"/>
    </location>
</feature>
<accession>A0A5C8Z3K7</accession>
<name>A0A5C8Z3K7_9ACTN</name>
<feature type="transmembrane region" description="Helical" evidence="2">
    <location>
        <begin position="784"/>
        <end position="801"/>
    </location>
</feature>
<dbReference type="Proteomes" id="UP000321234">
    <property type="component" value="Unassembled WGS sequence"/>
</dbReference>
<feature type="transmembrane region" description="Helical" evidence="2">
    <location>
        <begin position="674"/>
        <end position="691"/>
    </location>
</feature>
<dbReference type="AlphaFoldDB" id="A0A5C8Z3K7"/>
<feature type="transmembrane region" description="Helical" evidence="2">
    <location>
        <begin position="348"/>
        <end position="367"/>
    </location>
</feature>
<feature type="compositionally biased region" description="Low complexity" evidence="1">
    <location>
        <begin position="163"/>
        <end position="175"/>
    </location>
</feature>
<dbReference type="InterPro" id="IPR058062">
    <property type="entry name" value="SCO7613_C"/>
</dbReference>
<feature type="transmembrane region" description="Helical" evidence="2">
    <location>
        <begin position="260"/>
        <end position="279"/>
    </location>
</feature>
<evidence type="ECO:0000256" key="2">
    <source>
        <dbReference type="SAM" id="Phobius"/>
    </source>
</evidence>
<keyword evidence="4" id="KW-1185">Reference proteome</keyword>
<dbReference type="OrthoDB" id="3791072at2"/>
<proteinExistence type="predicted"/>
<feature type="transmembrane region" description="Helical" evidence="2">
    <location>
        <begin position="575"/>
        <end position="595"/>
    </location>
</feature>
<keyword evidence="2" id="KW-1133">Transmembrane helix</keyword>
<feature type="region of interest" description="Disordered" evidence="1">
    <location>
        <begin position="163"/>
        <end position="192"/>
    </location>
</feature>
<feature type="transmembrane region" description="Helical" evidence="2">
    <location>
        <begin position="628"/>
        <end position="644"/>
    </location>
</feature>
<feature type="transmembrane region" description="Helical" evidence="2">
    <location>
        <begin position="807"/>
        <end position="827"/>
    </location>
</feature>
<dbReference type="EMBL" id="VKAC01000017">
    <property type="protein sequence ID" value="TXR51771.1"/>
    <property type="molecule type" value="Genomic_DNA"/>
</dbReference>
<evidence type="ECO:0000313" key="3">
    <source>
        <dbReference type="EMBL" id="TXR51771.1"/>
    </source>
</evidence>
<feature type="transmembrane region" description="Helical" evidence="2">
    <location>
        <begin position="703"/>
        <end position="720"/>
    </location>
</feature>
<feature type="transmembrane region" description="Helical" evidence="2">
    <location>
        <begin position="537"/>
        <end position="555"/>
    </location>
</feature>
<evidence type="ECO:0000313" key="4">
    <source>
        <dbReference type="Proteomes" id="UP000321234"/>
    </source>
</evidence>
<reference evidence="3 4" key="1">
    <citation type="submission" date="2019-07" db="EMBL/GenBank/DDBJ databases">
        <title>Quadrisphaera sp. strain DD2A genome sequencing and assembly.</title>
        <authorList>
            <person name="Kim I."/>
        </authorList>
    </citation>
    <scope>NUCLEOTIDE SEQUENCE [LARGE SCALE GENOMIC DNA]</scope>
    <source>
        <strain evidence="3 4">DD2A</strain>
    </source>
</reference>
<feature type="transmembrane region" description="Helical" evidence="2">
    <location>
        <begin position="759"/>
        <end position="777"/>
    </location>
</feature>
<feature type="transmembrane region" description="Helical" evidence="2">
    <location>
        <begin position="229"/>
        <end position="248"/>
    </location>
</feature>
<evidence type="ECO:0000256" key="1">
    <source>
        <dbReference type="SAM" id="MobiDB-lite"/>
    </source>
</evidence>
<feature type="transmembrane region" description="Helical" evidence="2">
    <location>
        <begin position="202"/>
        <end position="223"/>
    </location>
</feature>
<feature type="region of interest" description="Disordered" evidence="1">
    <location>
        <begin position="21"/>
        <end position="71"/>
    </location>
</feature>
<feature type="compositionally biased region" description="Low complexity" evidence="1">
    <location>
        <begin position="41"/>
        <end position="58"/>
    </location>
</feature>
<protein>
    <submittedName>
        <fullName evidence="3">DUF2157 domain-containing protein</fullName>
    </submittedName>
</protein>